<dbReference type="SMART" id="SM00248">
    <property type="entry name" value="ANK"/>
    <property type="match status" value="6"/>
</dbReference>
<evidence type="ECO:0000256" key="3">
    <source>
        <dbReference type="PROSITE-ProRule" id="PRU00023"/>
    </source>
</evidence>
<dbReference type="Gene3D" id="1.25.40.20">
    <property type="entry name" value="Ankyrin repeat-containing domain"/>
    <property type="match status" value="4"/>
</dbReference>
<reference evidence="4 5" key="1">
    <citation type="journal article" date="2019" name="Mol. Biol. Evol.">
        <title>Blast fungal genomes show frequent chromosomal changes, gene gains and losses, and effector gene turnover.</title>
        <authorList>
            <person name="Gomez Luciano L.B."/>
            <person name="Jason Tsai I."/>
            <person name="Chuma I."/>
            <person name="Tosa Y."/>
            <person name="Chen Y.H."/>
            <person name="Li J.Y."/>
            <person name="Li M.Y."/>
            <person name="Jade Lu M.Y."/>
            <person name="Nakayashiki H."/>
            <person name="Li W.H."/>
        </authorList>
    </citation>
    <scope>NUCLEOTIDE SEQUENCE [LARGE SCALE GENOMIC DNA]</scope>
    <source>
        <strain evidence="4 5">NI907</strain>
    </source>
</reference>
<evidence type="ECO:0000313" key="5">
    <source>
        <dbReference type="RefSeq" id="XP_030983247.1"/>
    </source>
</evidence>
<dbReference type="PANTHER" id="PTHR24189:SF50">
    <property type="entry name" value="ANKYRIN REPEAT AND SOCS BOX PROTEIN 2"/>
    <property type="match status" value="1"/>
</dbReference>
<sequence length="884" mass="96624">MASSPTSDRAAHRVQKEYLGEISALADVLFRTKDAAARTVEDHVAPLSDPVQFPQVIIDDCMKDLDSLRLELVTPWQGVFGPIGEVALRKHMEELVPLRGLFSEFLSVAETLTVLPAMHRKVENLNLEQNSDVVLSAQTVVLVIDGPDEMESPPVLKSILASFIKSNCRMMVTSREIPEIRAALSLASIQEVFSVPGDLRTHLYPGTGVGQPNLGAYNSQGNAKSSEIIFNSSRPPLKRRWKESRHSQSLGSALAHRVLSWVASTERPLLASELIHGLAVDQKAKPIDDEDMVSGVEPHDHDQRSSLLHLAALRKDTGFAEALSQCGADMDAKHVHNMTPLQHALADGFEETVTVLVANGADVNRREEKIPCLIDAARCSPLVLALGRKCEEEEKVRLVRMLLEHGADVNIGMRRTPNVKSAEFFHRGFGGHLGFDTAGMTAMHYAAQTRNPDVIRLLIGAGANPKALDEFGRTVVHHLAYAYSKPTNKEAEDNRTESRGLESTSDALLLLLQKCGMEYLDFAVSVADCRMAEALAGLDARLQTNIPLNPMLLEAVNELEAGMVELLLQHAIIRHVHASGLDPNKEISGRLLHCLATLMCHTPQAAQAAQVLLDVGADPYKPNERGIDAFLITALSCKEAALKILLNQARAHPDETHWTHRLPPQEGSTPEEYSPQVQQICEALNAAGLINKKYTTDRAYDTEFDRGTLLYEATGGKHELHRSGAIPPWSTFCCTLDDADANILDSENRSPLHLAYPQAALGRTQSLPREFDNDRPSGLWVGERWRATPLYVAAMKGNTDVVRLIVGTVQQSTDVDIGVLVRLRTDDGSTGRQARGAGPTALHMVLDTGVFYGLCAEPLSGARMEIARMLMDHGADVAGVADHL</sequence>
<evidence type="ECO:0000256" key="1">
    <source>
        <dbReference type="ARBA" id="ARBA00022737"/>
    </source>
</evidence>
<proteinExistence type="predicted"/>
<reference evidence="5" key="2">
    <citation type="submission" date="2019-10" db="EMBL/GenBank/DDBJ databases">
        <authorList>
            <consortium name="NCBI Genome Project"/>
        </authorList>
    </citation>
    <scope>NUCLEOTIDE SEQUENCE</scope>
    <source>
        <strain evidence="5">NI907</strain>
    </source>
</reference>
<feature type="repeat" description="ANK" evidence="3">
    <location>
        <begin position="336"/>
        <end position="368"/>
    </location>
</feature>
<dbReference type="PROSITE" id="PS50088">
    <property type="entry name" value="ANK_REPEAT"/>
    <property type="match status" value="2"/>
</dbReference>
<dbReference type="PROSITE" id="PS50297">
    <property type="entry name" value="ANK_REP_REGION"/>
    <property type="match status" value="2"/>
</dbReference>
<dbReference type="AlphaFoldDB" id="A0A6P8B7Q4"/>
<dbReference type="Pfam" id="PF00023">
    <property type="entry name" value="Ank"/>
    <property type="match status" value="2"/>
</dbReference>
<name>A0A6P8B7Q4_PYRGI</name>
<dbReference type="InterPro" id="IPR036770">
    <property type="entry name" value="Ankyrin_rpt-contain_sf"/>
</dbReference>
<dbReference type="KEGG" id="pgri:PgNI_06501"/>
<dbReference type="Proteomes" id="UP000515153">
    <property type="component" value="Chromosome I"/>
</dbReference>
<dbReference type="PANTHER" id="PTHR24189">
    <property type="entry name" value="MYOTROPHIN"/>
    <property type="match status" value="1"/>
</dbReference>
<dbReference type="RefSeq" id="XP_030983247.1">
    <property type="nucleotide sequence ID" value="XM_031126525.1"/>
</dbReference>
<feature type="repeat" description="ANK" evidence="3">
    <location>
        <begin position="438"/>
        <end position="470"/>
    </location>
</feature>
<protein>
    <submittedName>
        <fullName evidence="5">Uncharacterized protein</fullName>
    </submittedName>
</protein>
<dbReference type="InterPro" id="IPR050745">
    <property type="entry name" value="Multifunctional_regulatory"/>
</dbReference>
<reference evidence="5" key="3">
    <citation type="submission" date="2025-08" db="UniProtKB">
        <authorList>
            <consortium name="RefSeq"/>
        </authorList>
    </citation>
    <scope>IDENTIFICATION</scope>
    <source>
        <strain evidence="5">NI907</strain>
    </source>
</reference>
<keyword evidence="4" id="KW-1185">Reference proteome</keyword>
<evidence type="ECO:0000313" key="4">
    <source>
        <dbReference type="Proteomes" id="UP000515153"/>
    </source>
</evidence>
<dbReference type="SUPFAM" id="SSF48403">
    <property type="entry name" value="Ankyrin repeat"/>
    <property type="match status" value="2"/>
</dbReference>
<evidence type="ECO:0000256" key="2">
    <source>
        <dbReference type="ARBA" id="ARBA00023043"/>
    </source>
</evidence>
<dbReference type="Pfam" id="PF12796">
    <property type="entry name" value="Ank_2"/>
    <property type="match status" value="1"/>
</dbReference>
<accession>A0A6P8B7Q4</accession>
<dbReference type="GeneID" id="41961434"/>
<keyword evidence="2 3" id="KW-0040">ANK repeat</keyword>
<gene>
    <name evidence="5" type="ORF">PgNI_06501</name>
</gene>
<dbReference type="InterPro" id="IPR002110">
    <property type="entry name" value="Ankyrin_rpt"/>
</dbReference>
<organism evidence="4 5">
    <name type="scientific">Pyricularia grisea</name>
    <name type="common">Crabgrass-specific blast fungus</name>
    <name type="synonym">Magnaporthe grisea</name>
    <dbReference type="NCBI Taxonomy" id="148305"/>
    <lineage>
        <taxon>Eukaryota</taxon>
        <taxon>Fungi</taxon>
        <taxon>Dikarya</taxon>
        <taxon>Ascomycota</taxon>
        <taxon>Pezizomycotina</taxon>
        <taxon>Sordariomycetes</taxon>
        <taxon>Sordariomycetidae</taxon>
        <taxon>Magnaporthales</taxon>
        <taxon>Pyriculariaceae</taxon>
        <taxon>Pyricularia</taxon>
    </lineage>
</organism>
<keyword evidence="1" id="KW-0677">Repeat</keyword>